<dbReference type="GeneID" id="63796554"/>
<gene>
    <name evidence="21" type="ORF">BHQ10_007339</name>
</gene>
<accession>A0A364L685</accession>
<reference evidence="21 22" key="1">
    <citation type="journal article" date="2017" name="Biotechnol. Biofuels">
        <title>Differential beta-glucosidase expression as a function of carbon source availability in Talaromyces amestolkiae: a genomic and proteomic approach.</title>
        <authorList>
            <person name="de Eugenio L.I."/>
            <person name="Mendez-Liter J.A."/>
            <person name="Nieto-Dominguez M."/>
            <person name="Alonso L."/>
            <person name="Gil-Munoz J."/>
            <person name="Barriuso J."/>
            <person name="Prieto A."/>
            <person name="Martinez M.J."/>
        </authorList>
    </citation>
    <scope>NUCLEOTIDE SEQUENCE [LARGE SCALE GENOMIC DNA]</scope>
    <source>
        <strain evidence="21 22">CIB</strain>
    </source>
</reference>
<keyword evidence="4" id="KW-0336">GPI-anchor</keyword>
<dbReference type="PANTHER" id="PTHR10963">
    <property type="entry name" value="GLYCOSYL HYDROLASE-RELATED"/>
    <property type="match status" value="1"/>
</dbReference>
<keyword evidence="12" id="KW-0326">Glycosidase</keyword>
<keyword evidence="22" id="KW-1185">Reference proteome</keyword>
<keyword evidence="7 19" id="KW-0732">Signal</keyword>
<dbReference type="RefSeq" id="XP_040735842.1">
    <property type="nucleotide sequence ID" value="XM_040880023.1"/>
</dbReference>
<dbReference type="InterPro" id="IPR013320">
    <property type="entry name" value="ConA-like_dom_sf"/>
</dbReference>
<feature type="signal peptide" evidence="19">
    <location>
        <begin position="1"/>
        <end position="19"/>
    </location>
</feature>
<name>A0A364L685_TALAM</name>
<dbReference type="PIRSF" id="PIRSF037299">
    <property type="entry name" value="Glycosidase_CRH1_prd"/>
    <property type="match status" value="1"/>
</dbReference>
<dbReference type="Gene3D" id="2.60.120.200">
    <property type="match status" value="1"/>
</dbReference>
<evidence type="ECO:0000256" key="2">
    <source>
        <dbReference type="ARBA" id="ARBA00004609"/>
    </source>
</evidence>
<dbReference type="PROSITE" id="PS51257">
    <property type="entry name" value="PROKAR_LIPOPROTEIN"/>
    <property type="match status" value="1"/>
</dbReference>
<dbReference type="OrthoDB" id="4781at2759"/>
<dbReference type="InterPro" id="IPR000757">
    <property type="entry name" value="Beta-glucanase-like"/>
</dbReference>
<evidence type="ECO:0000256" key="3">
    <source>
        <dbReference type="ARBA" id="ARBA00022475"/>
    </source>
</evidence>
<evidence type="ECO:0000256" key="15">
    <source>
        <dbReference type="ARBA" id="ARBA00093308"/>
    </source>
</evidence>
<evidence type="ECO:0000256" key="8">
    <source>
        <dbReference type="ARBA" id="ARBA00022801"/>
    </source>
</evidence>
<dbReference type="PANTHER" id="PTHR10963:SF22">
    <property type="entry name" value="GLYCOSIDASE CRH2-RELATED"/>
    <property type="match status" value="1"/>
</dbReference>
<feature type="active site" description="Nucleophile" evidence="17">
    <location>
        <position position="160"/>
    </location>
</feature>
<feature type="active site" description="Proton donor" evidence="17">
    <location>
        <position position="164"/>
    </location>
</feature>
<comment type="similarity">
    <text evidence="14">Belongs to the glycosyl hydrolase 16 family. CRH1 subfamily.</text>
</comment>
<evidence type="ECO:0000256" key="6">
    <source>
        <dbReference type="ARBA" id="ARBA00022679"/>
    </source>
</evidence>
<feature type="region of interest" description="Disordered" evidence="18">
    <location>
        <begin position="356"/>
        <end position="408"/>
    </location>
</feature>
<evidence type="ECO:0000313" key="21">
    <source>
        <dbReference type="EMBL" id="RAO71327.1"/>
    </source>
</evidence>
<dbReference type="InterPro" id="IPR018371">
    <property type="entry name" value="Chitin-binding_1_CS"/>
</dbReference>
<sequence>MVRFATLAAAALTASVASATVSCGSGSKCPDSAPCCSQYGECGTGAYCLGGCDPGNSFSLDSCTPEPVCQSKTFSSWDNTDNLVSNEKYLGNATEYDWVYSGDPIVHNGDLILTMGNGSVGTLVSYNHYIWYGKVSGTFKTSRDAGVVTAFILLSDAKDEIDYEFIGANLTTAQTNYYFQGILDYDNEVNATIDSDSFENFHTYEIDWTPDAVTWYLDGKSVRVLNKDQTYNATTKQYMFPQTPSRLELSLWPGGLASNAKGTIDWAGGEIDWNSQDMQNPGYYYAIFSNVSITCYDPPSGANVAGSNSYVYTNSALTNNTVEIVNNSTVLTNFADTGLNMTAGASTSTASAATSSSTVADSIPGQSGGDAAHGAGDSSSSSTTASSSTATSTSTGFNQGSGSGNTKTGTASVNENMFQSSIFAVLVAVVALVAL</sequence>
<evidence type="ECO:0000256" key="7">
    <source>
        <dbReference type="ARBA" id="ARBA00022729"/>
    </source>
</evidence>
<dbReference type="Proteomes" id="UP000249363">
    <property type="component" value="Unassembled WGS sequence"/>
</dbReference>
<dbReference type="GO" id="GO:0031505">
    <property type="term" value="P:fungal-type cell wall organization"/>
    <property type="evidence" value="ECO:0007669"/>
    <property type="project" value="TreeGrafter"/>
</dbReference>
<dbReference type="InterPro" id="IPR050546">
    <property type="entry name" value="Glycosyl_Hydrlase_16"/>
</dbReference>
<keyword evidence="3" id="KW-1003">Cell membrane</keyword>
<feature type="domain" description="GH16" evidence="20">
    <location>
        <begin position="75"/>
        <end position="275"/>
    </location>
</feature>
<organism evidence="21 22">
    <name type="scientific">Talaromyces amestolkiae</name>
    <dbReference type="NCBI Taxonomy" id="1196081"/>
    <lineage>
        <taxon>Eukaryota</taxon>
        <taxon>Fungi</taxon>
        <taxon>Dikarya</taxon>
        <taxon>Ascomycota</taxon>
        <taxon>Pezizomycotina</taxon>
        <taxon>Eurotiomycetes</taxon>
        <taxon>Eurotiomycetidae</taxon>
        <taxon>Eurotiales</taxon>
        <taxon>Trichocomaceae</taxon>
        <taxon>Talaromyces</taxon>
        <taxon>Talaromyces sect. Talaromyces</taxon>
    </lineage>
</organism>
<evidence type="ECO:0000256" key="12">
    <source>
        <dbReference type="ARBA" id="ARBA00023295"/>
    </source>
</evidence>
<dbReference type="GO" id="GO:0098552">
    <property type="term" value="C:side of membrane"/>
    <property type="evidence" value="ECO:0007669"/>
    <property type="project" value="UniProtKB-KW"/>
</dbReference>
<dbReference type="GO" id="GO:0009277">
    <property type="term" value="C:fungal-type cell wall"/>
    <property type="evidence" value="ECO:0007669"/>
    <property type="project" value="UniProtKB-ARBA"/>
</dbReference>
<evidence type="ECO:0000256" key="11">
    <source>
        <dbReference type="ARBA" id="ARBA00023288"/>
    </source>
</evidence>
<dbReference type="EMBL" id="MIKG01000015">
    <property type="protein sequence ID" value="RAO71327.1"/>
    <property type="molecule type" value="Genomic_DNA"/>
</dbReference>
<evidence type="ECO:0000256" key="18">
    <source>
        <dbReference type="SAM" id="MobiDB-lite"/>
    </source>
</evidence>
<dbReference type="GO" id="GO:0005975">
    <property type="term" value="P:carbohydrate metabolic process"/>
    <property type="evidence" value="ECO:0007669"/>
    <property type="project" value="InterPro"/>
</dbReference>
<dbReference type="GO" id="GO:0008843">
    <property type="term" value="F:endochitinase activity"/>
    <property type="evidence" value="ECO:0007669"/>
    <property type="project" value="UniProtKB-EC"/>
</dbReference>
<keyword evidence="10" id="KW-0325">Glycoprotein</keyword>
<dbReference type="AlphaFoldDB" id="A0A364L685"/>
<keyword evidence="6" id="KW-0808">Transferase</keyword>
<dbReference type="SUPFAM" id="SSF49899">
    <property type="entry name" value="Concanavalin A-like lectins/glucanases"/>
    <property type="match status" value="1"/>
</dbReference>
<evidence type="ECO:0000256" key="5">
    <source>
        <dbReference type="ARBA" id="ARBA00022676"/>
    </source>
</evidence>
<evidence type="ECO:0000256" key="13">
    <source>
        <dbReference type="ARBA" id="ARBA00023316"/>
    </source>
</evidence>
<dbReference type="GO" id="GO:0005886">
    <property type="term" value="C:plasma membrane"/>
    <property type="evidence" value="ECO:0007669"/>
    <property type="project" value="UniProtKB-SubCell"/>
</dbReference>
<dbReference type="PROSITE" id="PS51762">
    <property type="entry name" value="GH16_2"/>
    <property type="match status" value="1"/>
</dbReference>
<dbReference type="FunFam" id="2.60.120.200:FF:000159">
    <property type="entry name" value="Glycosidase"/>
    <property type="match status" value="1"/>
</dbReference>
<dbReference type="CDD" id="cd02183">
    <property type="entry name" value="GH16_fungal_CRH1_transglycosylase"/>
    <property type="match status" value="1"/>
</dbReference>
<comment type="subcellular location">
    <subcellularLocation>
        <location evidence="2">Cell membrane</location>
        <topology evidence="2">Lipid-anchor</topology>
        <topology evidence="2">GPI-anchor</topology>
    </subcellularLocation>
</comment>
<evidence type="ECO:0000256" key="16">
    <source>
        <dbReference type="PIRNR" id="PIRNR037299"/>
    </source>
</evidence>
<feature type="compositionally biased region" description="Low complexity" evidence="18">
    <location>
        <begin position="369"/>
        <end position="396"/>
    </location>
</feature>
<evidence type="ECO:0000256" key="19">
    <source>
        <dbReference type="SAM" id="SignalP"/>
    </source>
</evidence>
<keyword evidence="9 16" id="KW-0472">Membrane</keyword>
<comment type="caution">
    <text evidence="21">The sequence shown here is derived from an EMBL/GenBank/DDBJ whole genome shotgun (WGS) entry which is preliminary data.</text>
</comment>
<comment type="catalytic activity">
    <reaction evidence="1">
        <text>Random endo-hydrolysis of N-acetyl-beta-D-glucosaminide (1-&gt;4)-beta-linkages in chitin and chitodextrins.</text>
        <dbReference type="EC" id="3.2.1.14"/>
    </reaction>
</comment>
<proteinExistence type="inferred from homology"/>
<dbReference type="InterPro" id="IPR017168">
    <property type="entry name" value="CHR-like"/>
</dbReference>
<protein>
    <recommendedName>
        <fullName evidence="16">Crh-like protein</fullName>
        <ecNumber evidence="16">3.2.-.-</ecNumber>
    </recommendedName>
</protein>
<evidence type="ECO:0000256" key="10">
    <source>
        <dbReference type="ARBA" id="ARBA00023180"/>
    </source>
</evidence>
<dbReference type="GO" id="GO:0016757">
    <property type="term" value="F:glycosyltransferase activity"/>
    <property type="evidence" value="ECO:0007669"/>
    <property type="project" value="UniProtKB-KW"/>
</dbReference>
<keyword evidence="13" id="KW-0961">Cell wall biogenesis/degradation</keyword>
<evidence type="ECO:0000313" key="22">
    <source>
        <dbReference type="Proteomes" id="UP000249363"/>
    </source>
</evidence>
<feature type="compositionally biased region" description="Polar residues" evidence="18">
    <location>
        <begin position="397"/>
        <end position="408"/>
    </location>
</feature>
<evidence type="ECO:0000256" key="1">
    <source>
        <dbReference type="ARBA" id="ARBA00000822"/>
    </source>
</evidence>
<keyword evidence="11" id="KW-0449">Lipoprotein</keyword>
<dbReference type="Pfam" id="PF00722">
    <property type="entry name" value="Glyco_hydro_16"/>
    <property type="match status" value="1"/>
</dbReference>
<comment type="function">
    <text evidence="15">Dual chitinase/transglycosylase that plays a role in cell wall architecture. Chitinase and transglycosylase activities are coupled. Required for the polysaccharide cross-linking at the septa and the cell wall. More specifically, transfers chitin to 1,6-beta-glucan in the cell wall.</text>
</comment>
<evidence type="ECO:0000259" key="20">
    <source>
        <dbReference type="PROSITE" id="PS51762"/>
    </source>
</evidence>
<keyword evidence="8 16" id="KW-0378">Hydrolase</keyword>
<dbReference type="EC" id="3.2.-.-" evidence="16"/>
<dbReference type="PROSITE" id="PS00026">
    <property type="entry name" value="CHIT_BIND_I_1"/>
    <property type="match status" value="1"/>
</dbReference>
<evidence type="ECO:0000256" key="17">
    <source>
        <dbReference type="PIRSR" id="PIRSR037299-1"/>
    </source>
</evidence>
<evidence type="ECO:0000256" key="14">
    <source>
        <dbReference type="ARBA" id="ARBA00038074"/>
    </source>
</evidence>
<keyword evidence="5" id="KW-0328">Glycosyltransferase</keyword>
<feature type="chain" id="PRO_5016843161" description="Crh-like protein" evidence="19">
    <location>
        <begin position="20"/>
        <end position="435"/>
    </location>
</feature>
<evidence type="ECO:0000256" key="9">
    <source>
        <dbReference type="ARBA" id="ARBA00023136"/>
    </source>
</evidence>
<evidence type="ECO:0000256" key="4">
    <source>
        <dbReference type="ARBA" id="ARBA00022622"/>
    </source>
</evidence>
<dbReference type="GO" id="GO:0008061">
    <property type="term" value="F:chitin binding"/>
    <property type="evidence" value="ECO:0007669"/>
    <property type="project" value="InterPro"/>
</dbReference>
<dbReference type="STRING" id="1196081.A0A364L685"/>